<comment type="catalytic activity">
    <reaction evidence="4">
        <text>(R)-pantoate + NADP(+) = 2-dehydropantoate + NADPH + H(+)</text>
        <dbReference type="Rhea" id="RHEA:16233"/>
        <dbReference type="ChEBI" id="CHEBI:11561"/>
        <dbReference type="ChEBI" id="CHEBI:15378"/>
        <dbReference type="ChEBI" id="CHEBI:15980"/>
        <dbReference type="ChEBI" id="CHEBI:57783"/>
        <dbReference type="ChEBI" id="CHEBI:58349"/>
        <dbReference type="EC" id="1.1.1.169"/>
    </reaction>
</comment>
<dbReference type="InterPro" id="IPR003710">
    <property type="entry name" value="ApbA"/>
</dbReference>
<dbReference type="GeneID" id="54783635"/>
<comment type="caution">
    <text evidence="7">The sequence shown here is derived from an EMBL/GenBank/DDBJ whole genome shotgun (WGS) entry which is preliminary data.</text>
</comment>
<dbReference type="InterPro" id="IPR036291">
    <property type="entry name" value="NAD(P)-bd_dom_sf"/>
</dbReference>
<dbReference type="GO" id="GO:0008677">
    <property type="term" value="F:2-dehydropantoate 2-reductase activity"/>
    <property type="evidence" value="ECO:0007669"/>
    <property type="project" value="UniProtKB-EC"/>
</dbReference>
<evidence type="ECO:0000313" key="7">
    <source>
        <dbReference type="EMBL" id="KAA8898129.1"/>
    </source>
</evidence>
<dbReference type="SUPFAM" id="SSF51735">
    <property type="entry name" value="NAD(P)-binding Rossmann-fold domains"/>
    <property type="match status" value="1"/>
</dbReference>
<dbReference type="GO" id="GO:0015940">
    <property type="term" value="P:pantothenate biosynthetic process"/>
    <property type="evidence" value="ECO:0007669"/>
    <property type="project" value="InterPro"/>
</dbReference>
<name>A0A642UFR7_DIURU</name>
<comment type="similarity">
    <text evidence="1 4">Belongs to the ketopantoate reductase family.</text>
</comment>
<evidence type="ECO:0000259" key="6">
    <source>
        <dbReference type="Pfam" id="PF08546"/>
    </source>
</evidence>
<dbReference type="InterPro" id="IPR013332">
    <property type="entry name" value="KPR_N"/>
</dbReference>
<protein>
    <recommendedName>
        <fullName evidence="4">2-dehydropantoate 2-reductase</fullName>
        <ecNumber evidence="4">1.1.1.169</ecNumber>
    </recommendedName>
    <alternativeName>
        <fullName evidence="4">Ketopantoate reductase</fullName>
    </alternativeName>
</protein>
<dbReference type="Proteomes" id="UP000449547">
    <property type="component" value="Unassembled WGS sequence"/>
</dbReference>
<gene>
    <name evidence="7" type="ORF">DIURU_004984</name>
</gene>
<keyword evidence="3 4" id="KW-0560">Oxidoreductase</keyword>
<dbReference type="InterPro" id="IPR013752">
    <property type="entry name" value="KPA_reductase"/>
</dbReference>
<dbReference type="Pfam" id="PF08546">
    <property type="entry name" value="ApbA_C"/>
    <property type="match status" value="1"/>
</dbReference>
<dbReference type="Gene3D" id="3.40.50.720">
    <property type="entry name" value="NAD(P)-binding Rossmann-like Domain"/>
    <property type="match status" value="1"/>
</dbReference>
<dbReference type="OrthoDB" id="3609at2759"/>
<dbReference type="FunFam" id="1.10.1040.10:FF:000017">
    <property type="entry name" value="2-dehydropantoate 2-reductase"/>
    <property type="match status" value="1"/>
</dbReference>
<dbReference type="InterPro" id="IPR013328">
    <property type="entry name" value="6PGD_dom2"/>
</dbReference>
<organism evidence="7 8">
    <name type="scientific">Diutina rugosa</name>
    <name type="common">Yeast</name>
    <name type="synonym">Candida rugosa</name>
    <dbReference type="NCBI Taxonomy" id="5481"/>
    <lineage>
        <taxon>Eukaryota</taxon>
        <taxon>Fungi</taxon>
        <taxon>Dikarya</taxon>
        <taxon>Ascomycota</taxon>
        <taxon>Saccharomycotina</taxon>
        <taxon>Pichiomycetes</taxon>
        <taxon>Debaryomycetaceae</taxon>
        <taxon>Diutina</taxon>
    </lineage>
</organism>
<keyword evidence="8" id="KW-1185">Reference proteome</keyword>
<dbReference type="SUPFAM" id="SSF48179">
    <property type="entry name" value="6-phosphogluconate dehydrogenase C-terminal domain-like"/>
    <property type="match status" value="1"/>
</dbReference>
<evidence type="ECO:0000256" key="1">
    <source>
        <dbReference type="ARBA" id="ARBA00007870"/>
    </source>
</evidence>
<dbReference type="OMA" id="QINGANE"/>
<evidence type="ECO:0000256" key="3">
    <source>
        <dbReference type="ARBA" id="ARBA00023002"/>
    </source>
</evidence>
<dbReference type="NCBIfam" id="TIGR00745">
    <property type="entry name" value="apbA_panE"/>
    <property type="match status" value="1"/>
</dbReference>
<keyword evidence="2 4" id="KW-0521">NADP</keyword>
<dbReference type="Gene3D" id="1.10.1040.10">
    <property type="entry name" value="N-(1-d-carboxylethyl)-l-norvaline Dehydrogenase, domain 2"/>
    <property type="match status" value="1"/>
</dbReference>
<evidence type="ECO:0000259" key="5">
    <source>
        <dbReference type="Pfam" id="PF02558"/>
    </source>
</evidence>
<evidence type="ECO:0000313" key="8">
    <source>
        <dbReference type="Proteomes" id="UP000449547"/>
    </source>
</evidence>
<feature type="domain" description="Ketopantoate reductase C-terminal" evidence="6">
    <location>
        <begin position="196"/>
        <end position="317"/>
    </location>
</feature>
<evidence type="ECO:0000256" key="2">
    <source>
        <dbReference type="ARBA" id="ARBA00022857"/>
    </source>
</evidence>
<dbReference type="VEuPathDB" id="FungiDB:DIURU_004984"/>
<dbReference type="Pfam" id="PF02558">
    <property type="entry name" value="ApbA"/>
    <property type="match status" value="1"/>
</dbReference>
<dbReference type="EC" id="1.1.1.169" evidence="4"/>
<dbReference type="AlphaFoldDB" id="A0A642UFR7"/>
<accession>A0A642UFR7</accession>
<dbReference type="EMBL" id="SWFT01000149">
    <property type="protein sequence ID" value="KAA8898129.1"/>
    <property type="molecule type" value="Genomic_DNA"/>
</dbReference>
<dbReference type="InterPro" id="IPR008927">
    <property type="entry name" value="6-PGluconate_DH-like_C_sf"/>
</dbReference>
<feature type="domain" description="Ketopantoate reductase N-terminal" evidence="5">
    <location>
        <begin position="4"/>
        <end position="159"/>
    </location>
</feature>
<dbReference type="PANTHER" id="PTHR21708:SF30">
    <property type="entry name" value="2-DEHYDROPANTOATE 2-REDUCTASE-RELATED"/>
    <property type="match status" value="1"/>
</dbReference>
<proteinExistence type="inferred from homology"/>
<dbReference type="RefSeq" id="XP_034010386.1">
    <property type="nucleotide sequence ID" value="XM_034157915.1"/>
</dbReference>
<comment type="function">
    <text evidence="4">Catalyzes the NADPH-dependent reduction of ketopantoate into pantoic acid.</text>
</comment>
<sequence>MKNVLVIGSGGVGTIAALSLSLNRKANVTLVVRSDYDKVKAEGISIRSKTYGSIDGWKPQNVARSVTEAAELFGPFDFILLTTKNIPDGPMTCEDVVRPAVSPQSVIIMMQNGLGIEEPMMQEFPDNIILSAVSLIASAYKNGVVENPGKDHVTLGDFRAAHKCSLPGTRDAMEGFIEIYRNPDQNVNYIAIDDDCRTTRWQKLVYNSVFNVVTAILETDVTRCQIAGLNDSLFRPAMQEVIDIAASEGVTIPKDTIERFIHIGDGMFYSPSMCVDRRKNQLIEMEVILGNPLRIARKNGVQTPILSVLYQLLKVVQFKTKEATGAIKIDPKDYQYNSDDYPNL</sequence>
<dbReference type="GO" id="GO:0005737">
    <property type="term" value="C:cytoplasm"/>
    <property type="evidence" value="ECO:0007669"/>
    <property type="project" value="TreeGrafter"/>
</dbReference>
<evidence type="ECO:0000256" key="4">
    <source>
        <dbReference type="RuleBase" id="RU362068"/>
    </source>
</evidence>
<dbReference type="InterPro" id="IPR051402">
    <property type="entry name" value="KPR-Related"/>
</dbReference>
<reference evidence="7 8" key="1">
    <citation type="submission" date="2019-07" db="EMBL/GenBank/DDBJ databases">
        <title>Genome assembly of two rare yeast pathogens: Diutina rugosa and Trichomonascus ciferrii.</title>
        <authorList>
            <person name="Mixao V."/>
            <person name="Saus E."/>
            <person name="Hansen A."/>
            <person name="Lass-Flor C."/>
            <person name="Gabaldon T."/>
        </authorList>
    </citation>
    <scope>NUCLEOTIDE SEQUENCE [LARGE SCALE GENOMIC DNA]</scope>
    <source>
        <strain evidence="7 8">CBS 613</strain>
    </source>
</reference>
<dbReference type="PANTHER" id="PTHR21708">
    <property type="entry name" value="PROBABLE 2-DEHYDROPANTOATE 2-REDUCTASE"/>
    <property type="match status" value="1"/>
</dbReference>